<feature type="binding site" evidence="7">
    <location>
        <position position="200"/>
    </location>
    <ligand>
        <name>Ca(2+)</name>
        <dbReference type="ChEBI" id="CHEBI:29108"/>
        <label>2</label>
    </ligand>
</feature>
<dbReference type="Proteomes" id="UP000288805">
    <property type="component" value="Unassembled WGS sequence"/>
</dbReference>
<dbReference type="InterPro" id="IPR024079">
    <property type="entry name" value="MetalloPept_cat_dom_sf"/>
</dbReference>
<dbReference type="GO" id="GO:0004222">
    <property type="term" value="F:metalloendopeptidase activity"/>
    <property type="evidence" value="ECO:0007669"/>
    <property type="project" value="InterPro"/>
</dbReference>
<feature type="binding site" evidence="7">
    <location>
        <position position="225"/>
    </location>
    <ligand>
        <name>Zn(2+)</name>
        <dbReference type="ChEBI" id="CHEBI:29105"/>
        <label>1</label>
    </ligand>
</feature>
<dbReference type="PRINTS" id="PR00138">
    <property type="entry name" value="MATRIXIN"/>
</dbReference>
<keyword evidence="3 7" id="KW-0479">Metal-binding</keyword>
<feature type="binding site" evidence="7">
    <location>
        <position position="217"/>
    </location>
    <ligand>
        <name>Ca(2+)</name>
        <dbReference type="ChEBI" id="CHEBI:29108"/>
        <label>3</label>
    </ligand>
</feature>
<feature type="chain" id="PRO_5019279162" evidence="10">
    <location>
        <begin position="25"/>
        <end position="631"/>
    </location>
</feature>
<evidence type="ECO:0000256" key="5">
    <source>
        <dbReference type="ARBA" id="ARBA00022833"/>
    </source>
</evidence>
<feature type="binding site" description="in inhibited form" evidence="7">
    <location>
        <position position="119"/>
    </location>
    <ligand>
        <name>Zn(2+)</name>
        <dbReference type="ChEBI" id="CHEBI:29105"/>
        <label>2</label>
        <note>catalytic</note>
    </ligand>
</feature>
<evidence type="ECO:0000256" key="7">
    <source>
        <dbReference type="PIRSR" id="PIRSR621190-2"/>
    </source>
</evidence>
<name>A0A438ERY9_VITVI</name>
<evidence type="ECO:0000256" key="2">
    <source>
        <dbReference type="ARBA" id="ARBA00022670"/>
    </source>
</evidence>
<feature type="binding site" evidence="7">
    <location>
        <position position="237"/>
    </location>
    <ligand>
        <name>Ca(2+)</name>
        <dbReference type="ChEBI" id="CHEBI:29108"/>
        <label>3</label>
    </ligand>
</feature>
<evidence type="ECO:0000313" key="13">
    <source>
        <dbReference type="Proteomes" id="UP000288805"/>
    </source>
</evidence>
<evidence type="ECO:0000256" key="4">
    <source>
        <dbReference type="ARBA" id="ARBA00022801"/>
    </source>
</evidence>
<evidence type="ECO:0000256" key="3">
    <source>
        <dbReference type="ARBA" id="ARBA00022723"/>
    </source>
</evidence>
<feature type="binding site" evidence="7">
    <location>
        <position position="210"/>
    </location>
    <ligand>
        <name>Zn(2+)</name>
        <dbReference type="ChEBI" id="CHEBI:29105"/>
        <label>1</label>
    </ligand>
</feature>
<dbReference type="CDD" id="cd04278">
    <property type="entry name" value="ZnMc_MMP"/>
    <property type="match status" value="1"/>
</dbReference>
<feature type="domain" description="Peptidase metallopeptidase" evidence="11">
    <location>
        <begin position="141"/>
        <end position="282"/>
    </location>
</feature>
<dbReference type="PANTHER" id="PTHR10201">
    <property type="entry name" value="MATRIX METALLOPROTEINASE"/>
    <property type="match status" value="1"/>
</dbReference>
<dbReference type="InterPro" id="IPR033739">
    <property type="entry name" value="M10A_MMP"/>
</dbReference>
<dbReference type="InterPro" id="IPR001818">
    <property type="entry name" value="Pept_M10_metallopeptidase"/>
</dbReference>
<comment type="cofactor">
    <cofactor evidence="7">
        <name>Ca(2+)</name>
        <dbReference type="ChEBI" id="CHEBI:29108"/>
    </cofactor>
    <text evidence="7">Can bind about 5 Ca(2+) ions per subunit.</text>
</comment>
<comment type="cofactor">
    <cofactor evidence="7">
        <name>Zn(2+)</name>
        <dbReference type="ChEBI" id="CHEBI:29105"/>
    </cofactor>
    <text evidence="7">Binds 2 Zn(2+) ions per subunit.</text>
</comment>
<proteinExistence type="inferred from homology"/>
<dbReference type="PANTHER" id="PTHR10201:SF249">
    <property type="entry name" value="METALLOENDOPROTEINASE 1-MMP"/>
    <property type="match status" value="1"/>
</dbReference>
<gene>
    <name evidence="12" type="primary">1MMP_0</name>
    <name evidence="12" type="ORF">CK203_074526</name>
</gene>
<keyword evidence="4" id="KW-0378">Hydrolase</keyword>
<keyword evidence="6" id="KW-0482">Metalloprotease</keyword>
<comment type="caution">
    <text evidence="12">The sequence shown here is derived from an EMBL/GenBank/DDBJ whole genome shotgun (WGS) entry which is preliminary data.</text>
</comment>
<feature type="short sequence motif" description="Cysteine switch" evidence="8">
    <location>
        <begin position="117"/>
        <end position="130"/>
    </location>
</feature>
<dbReference type="Pfam" id="PF00413">
    <property type="entry name" value="Peptidase_M10"/>
    <property type="match status" value="1"/>
</dbReference>
<protein>
    <submittedName>
        <fullName evidence="12">Metalloendoproteinase 1-MMP</fullName>
    </submittedName>
</protein>
<feature type="signal peptide" evidence="10">
    <location>
        <begin position="1"/>
        <end position="24"/>
    </location>
</feature>
<evidence type="ECO:0000256" key="8">
    <source>
        <dbReference type="PIRSR" id="PIRSR621190-5"/>
    </source>
</evidence>
<keyword evidence="7" id="KW-0106">Calcium</keyword>
<dbReference type="Pfam" id="PF01471">
    <property type="entry name" value="PG_binding_1"/>
    <property type="match status" value="1"/>
</dbReference>
<feature type="binding site" evidence="7">
    <location>
        <position position="218"/>
    </location>
    <ligand>
        <name>Ca(2+)</name>
        <dbReference type="ChEBI" id="CHEBI:29108"/>
        <label>3</label>
    </ligand>
</feature>
<dbReference type="SMART" id="SM00235">
    <property type="entry name" value="ZnMc"/>
    <property type="match status" value="1"/>
</dbReference>
<feature type="binding site" evidence="7">
    <location>
        <position position="240"/>
    </location>
    <ligand>
        <name>Ca(2+)</name>
        <dbReference type="ChEBI" id="CHEBI:29108"/>
        <label>3</label>
    </ligand>
</feature>
<evidence type="ECO:0000313" key="12">
    <source>
        <dbReference type="EMBL" id="RVW50511.1"/>
    </source>
</evidence>
<keyword evidence="5 7" id="KW-0862">Zinc</keyword>
<evidence type="ECO:0000256" key="9">
    <source>
        <dbReference type="SAM" id="MobiDB-lite"/>
    </source>
</evidence>
<feature type="region of interest" description="Disordered" evidence="9">
    <location>
        <begin position="362"/>
        <end position="390"/>
    </location>
</feature>
<dbReference type="EMBL" id="QGNW01001195">
    <property type="protein sequence ID" value="RVW50511.1"/>
    <property type="molecule type" value="Genomic_DNA"/>
</dbReference>
<evidence type="ECO:0000256" key="10">
    <source>
        <dbReference type="SAM" id="SignalP"/>
    </source>
</evidence>
<feature type="binding site" evidence="7">
    <location>
        <position position="255"/>
    </location>
    <ligand>
        <name>Zn(2+)</name>
        <dbReference type="ChEBI" id="CHEBI:29105"/>
        <label>2</label>
        <note>catalytic</note>
    </ligand>
</feature>
<keyword evidence="2" id="KW-0645">Protease</keyword>
<dbReference type="SUPFAM" id="SSF47090">
    <property type="entry name" value="PGBD-like"/>
    <property type="match status" value="1"/>
</dbReference>
<organism evidence="12 13">
    <name type="scientific">Vitis vinifera</name>
    <name type="common">Grape</name>
    <dbReference type="NCBI Taxonomy" id="29760"/>
    <lineage>
        <taxon>Eukaryota</taxon>
        <taxon>Viridiplantae</taxon>
        <taxon>Streptophyta</taxon>
        <taxon>Embryophyta</taxon>
        <taxon>Tracheophyta</taxon>
        <taxon>Spermatophyta</taxon>
        <taxon>Magnoliopsida</taxon>
        <taxon>eudicotyledons</taxon>
        <taxon>Gunneridae</taxon>
        <taxon>Pentapetalae</taxon>
        <taxon>rosids</taxon>
        <taxon>Vitales</taxon>
        <taxon>Vitaceae</taxon>
        <taxon>Viteae</taxon>
        <taxon>Vitis</taxon>
    </lineage>
</organism>
<dbReference type="InterPro" id="IPR036365">
    <property type="entry name" value="PGBD-like_sf"/>
</dbReference>
<dbReference type="InterPro" id="IPR021190">
    <property type="entry name" value="Pept_M10A"/>
</dbReference>
<dbReference type="InterPro" id="IPR006026">
    <property type="entry name" value="Peptidase_Metallo"/>
</dbReference>
<dbReference type="AlphaFoldDB" id="A0A438ERY9"/>
<dbReference type="GO" id="GO:0006508">
    <property type="term" value="P:proteolysis"/>
    <property type="evidence" value="ECO:0007669"/>
    <property type="project" value="UniProtKB-KW"/>
</dbReference>
<feature type="binding site" evidence="7">
    <location>
        <position position="235"/>
    </location>
    <ligand>
        <name>Zn(2+)</name>
        <dbReference type="ChEBI" id="CHEBI:29105"/>
        <label>1</label>
    </ligand>
</feature>
<evidence type="ECO:0000256" key="1">
    <source>
        <dbReference type="ARBA" id="ARBA00009614"/>
    </source>
</evidence>
<evidence type="ECO:0000259" key="11">
    <source>
        <dbReference type="SMART" id="SM00235"/>
    </source>
</evidence>
<dbReference type="GO" id="GO:0031012">
    <property type="term" value="C:extracellular matrix"/>
    <property type="evidence" value="ECO:0007669"/>
    <property type="project" value="InterPro"/>
</dbReference>
<evidence type="ECO:0000256" key="6">
    <source>
        <dbReference type="ARBA" id="ARBA00023049"/>
    </source>
</evidence>
<sequence>MFPVFSYVTFFFLLLSFSCFPARIIPDYLTELTVDGHNDTWRFFERFLDTGKGSQVSGMSELKKYFQRFGYLPVPNTNFTDVFDSRFETAVIMYQTKLGLPVSGKLDSKTITAIVSPRCGVSDTTPLEDVHETRHFAYFYGKPRWARVPPMTLTYSFSRENMIESLNSSEMKSVFERAFSRWASVIPVNFTETEDFGSADIKIGFYSGDHGDGEPFDGVLGVLAHAFSPQNGRFHFDRAETWTVDFESENQGGMMYPSLSPRRKKVDLKRDDVEGVQALYGPNPNFKFSSLMESDISSNRAVGLQIRPSRRTCGKFSRARNNETGRGLGKIFFCPVMASSCNRFVSRASLSAVKSAIRANGRTASVNRSATPTSSPFPLPSRSTVSPLRRFSSSRTRGELGCIQSLLPLHSAVAAARMTSCLSSTSRSCKALSQAGWNLERKAHLVKWEVVCGDKEKGGLGIRKLTLVNKALLGKWIWRFACDKEALWKQVLVAKYGQEDYGWRTKKAVGAFGVGVWKKILKESGWCWENLAFKVGKGNKIRFWTDTWCGDIVLSQRFLHLYILAAHRNATVEEMWDQNFGEGGWNLRFIRDFNDWEVEMVGNLLQVLRGFRITWEEDSVFGREGEVGSLE</sequence>
<dbReference type="Gene3D" id="3.40.390.10">
    <property type="entry name" value="Collagenase (Catalytic Domain)"/>
    <property type="match status" value="1"/>
</dbReference>
<accession>A0A438ERY9</accession>
<reference evidence="12 13" key="1">
    <citation type="journal article" date="2018" name="PLoS Genet.">
        <title>Population sequencing reveals clonal diversity and ancestral inbreeding in the grapevine cultivar Chardonnay.</title>
        <authorList>
            <person name="Roach M.J."/>
            <person name="Johnson D.L."/>
            <person name="Bohlmann J."/>
            <person name="van Vuuren H.J."/>
            <person name="Jones S.J."/>
            <person name="Pretorius I.S."/>
            <person name="Schmidt S.A."/>
            <person name="Borneman A.R."/>
        </authorList>
    </citation>
    <scope>NUCLEOTIDE SEQUENCE [LARGE SCALE GENOMIC DNA]</scope>
    <source>
        <strain evidence="13">cv. Chardonnay</strain>
        <tissue evidence="12">Leaf</tissue>
    </source>
</reference>
<comment type="similarity">
    <text evidence="1">Belongs to the peptidase M10A family. Matrix metalloproteinases (MMPs) subfamily.</text>
</comment>
<keyword evidence="10" id="KW-0732">Signal</keyword>
<dbReference type="SUPFAM" id="SSF55486">
    <property type="entry name" value="Metalloproteases ('zincins'), catalytic domain"/>
    <property type="match status" value="1"/>
</dbReference>
<feature type="binding site" evidence="7">
    <location>
        <position position="240"/>
    </location>
    <ligand>
        <name>Ca(2+)</name>
        <dbReference type="ChEBI" id="CHEBI:29108"/>
        <label>1</label>
    </ligand>
</feature>
<dbReference type="GO" id="GO:0008270">
    <property type="term" value="F:zinc ion binding"/>
    <property type="evidence" value="ECO:0007669"/>
    <property type="project" value="InterPro"/>
</dbReference>
<feature type="binding site" evidence="7">
    <location>
        <position position="212"/>
    </location>
    <ligand>
        <name>Zn(2+)</name>
        <dbReference type="ChEBI" id="CHEBI:29105"/>
        <label>1</label>
    </ligand>
</feature>
<dbReference type="InterPro" id="IPR002477">
    <property type="entry name" value="Peptidoglycan-bd-like"/>
</dbReference>